<gene>
    <name evidence="2" type="ORF">N781_17175</name>
</gene>
<dbReference type="RefSeq" id="WP_026800384.1">
    <property type="nucleotide sequence ID" value="NZ_AULI01000008.1"/>
</dbReference>
<keyword evidence="1" id="KW-0812">Transmembrane</keyword>
<protein>
    <submittedName>
        <fullName evidence="2">Uncharacterized protein</fullName>
    </submittedName>
</protein>
<feature type="transmembrane region" description="Helical" evidence="1">
    <location>
        <begin position="95"/>
        <end position="112"/>
    </location>
</feature>
<evidence type="ECO:0000313" key="2">
    <source>
        <dbReference type="EMBL" id="KGX92526.1"/>
    </source>
</evidence>
<keyword evidence="3" id="KW-1185">Reference proteome</keyword>
<feature type="transmembrane region" description="Helical" evidence="1">
    <location>
        <begin position="70"/>
        <end position="88"/>
    </location>
</feature>
<feature type="transmembrane region" description="Helical" evidence="1">
    <location>
        <begin position="47"/>
        <end position="64"/>
    </location>
</feature>
<evidence type="ECO:0000313" key="3">
    <source>
        <dbReference type="Proteomes" id="UP000030528"/>
    </source>
</evidence>
<name>A0A0A5GH22_9BACI</name>
<keyword evidence="1" id="KW-0472">Membrane</keyword>
<sequence>MGIFVLAGLLLHPYYDSLAVIYIFHLFLIYYLAFVHPHLWTHRPTKWKIIAWSIMGVGLGQAFVGKWKEALLYLLIVTLPVALYVLLLNFTTHDPFWWTVVIGIVLYLPSMWKAKELAVK</sequence>
<feature type="transmembrane region" description="Helical" evidence="1">
    <location>
        <begin position="14"/>
        <end position="35"/>
    </location>
</feature>
<dbReference type="EMBL" id="AVPE01000006">
    <property type="protein sequence ID" value="KGX92526.1"/>
    <property type="molecule type" value="Genomic_DNA"/>
</dbReference>
<keyword evidence="1" id="KW-1133">Transmembrane helix</keyword>
<dbReference type="Proteomes" id="UP000030528">
    <property type="component" value="Unassembled WGS sequence"/>
</dbReference>
<comment type="caution">
    <text evidence="2">The sequence shown here is derived from an EMBL/GenBank/DDBJ whole genome shotgun (WGS) entry which is preliminary data.</text>
</comment>
<evidence type="ECO:0000256" key="1">
    <source>
        <dbReference type="SAM" id="Phobius"/>
    </source>
</evidence>
<proteinExistence type="predicted"/>
<dbReference type="AlphaFoldDB" id="A0A0A5GH22"/>
<organism evidence="2 3">
    <name type="scientific">Pontibacillus halophilus JSM 076056 = DSM 19796</name>
    <dbReference type="NCBI Taxonomy" id="1385510"/>
    <lineage>
        <taxon>Bacteria</taxon>
        <taxon>Bacillati</taxon>
        <taxon>Bacillota</taxon>
        <taxon>Bacilli</taxon>
        <taxon>Bacillales</taxon>
        <taxon>Bacillaceae</taxon>
        <taxon>Pontibacillus</taxon>
    </lineage>
</organism>
<dbReference type="STRING" id="1385510.GCA_000425205_02000"/>
<reference evidence="2 3" key="1">
    <citation type="submission" date="2013-08" db="EMBL/GenBank/DDBJ databases">
        <authorList>
            <person name="Huang J."/>
            <person name="Wang G."/>
        </authorList>
    </citation>
    <scope>NUCLEOTIDE SEQUENCE [LARGE SCALE GENOMIC DNA]</scope>
    <source>
        <strain evidence="2 3">JSM 076056</strain>
    </source>
</reference>
<accession>A0A0A5GH22</accession>